<keyword evidence="3" id="KW-1185">Reference proteome</keyword>
<dbReference type="AlphaFoldDB" id="A0A2W2EAU3"/>
<evidence type="ECO:0000313" key="2">
    <source>
        <dbReference type="EMBL" id="PZG13889.1"/>
    </source>
</evidence>
<feature type="transmembrane region" description="Helical" evidence="1">
    <location>
        <begin position="294"/>
        <end position="320"/>
    </location>
</feature>
<gene>
    <name evidence="2" type="ORF">C1J01_28670</name>
</gene>
<feature type="transmembrane region" description="Helical" evidence="1">
    <location>
        <begin position="430"/>
        <end position="447"/>
    </location>
</feature>
<sequence>MGRHRFGRIAALVAFGYLAVLGILALAGDGGDLLWTVVTRDAGVSWFLGDETLTVPWGLAVVLVLIGALQAWALWQVLRGRVRGELTPRGRVVGLLRLALYLSVGNSLLGLVSAPLIRAWEAYWLWPVTVIVSGLLRLALVWLFFLALRGVVSRGLRLFSVVAGTVAWVSGIGYEIASAFDARSAAQIFDLGGADGYTWTAWSVAILIAQARDPRWSAATVRIGVVAQVVSLLQPSGIVSFGGNGFPYILTVYTLLGAAAVFGLVWEARSAHELANPLPGPVPRRSPQRAAARGWPLAAVAIVLPLIPAAVNLAQGRYLWIGPRGVIEEFVRVDASSRQALIWLAMDAVVGVGGPALLVLAAVLLRTRRVLRFTTLTLTVAAAVGFVSALTATPVPDDFGEFFYEGTQIYPDGLFTPGSDGEIFFGVSPSWYSAALLASALLLMVLYPAAPDRRVRHHVLLAGVAATVALAFVPVADQARGPVTAAEDCAPRETWTGEPEEPALTRDQRFVCSFRNAGLVGFAATTPDSVILAHARRLCGVYTRDDPQEVARLQATEGLKRDALTYPLADICPSAGAVVAAAAAEQDREIEEWEADAQRMCDSTPRHRPLVKPAKATRIKEPQWTDYGVVETYEPTEDGGDPFEDGLLERAQDDGLVAALPGHLMILTHSDYDLCVTLETYTRRPPVETKGWDHVAEVGYDSPTGQIVLMDGLSGTTFPDLSLNGRAGRYRIRVHYDWFEWKGLQQGGQRLLIMAFPGKSDKPITYRKPRRR</sequence>
<name>A0A2W2EAU3_9ACTN</name>
<keyword evidence="1" id="KW-1133">Transmembrane helix</keyword>
<dbReference type="OrthoDB" id="3541491at2"/>
<organism evidence="2 3">
    <name type="scientific">Nonomuraea aridisoli</name>
    <dbReference type="NCBI Taxonomy" id="2070368"/>
    <lineage>
        <taxon>Bacteria</taxon>
        <taxon>Bacillati</taxon>
        <taxon>Actinomycetota</taxon>
        <taxon>Actinomycetes</taxon>
        <taxon>Streptosporangiales</taxon>
        <taxon>Streptosporangiaceae</taxon>
        <taxon>Nonomuraea</taxon>
    </lineage>
</organism>
<reference evidence="2 3" key="1">
    <citation type="submission" date="2018-01" db="EMBL/GenBank/DDBJ databases">
        <title>Draft genome sequence of Nonomuraea sp. KC333.</title>
        <authorList>
            <person name="Sahin N."/>
            <person name="Saygin H."/>
            <person name="Ay H."/>
        </authorList>
    </citation>
    <scope>NUCLEOTIDE SEQUENCE [LARGE SCALE GENOMIC DNA]</scope>
    <source>
        <strain evidence="2 3">KC333</strain>
    </source>
</reference>
<protein>
    <submittedName>
        <fullName evidence="2">Uncharacterized protein</fullName>
    </submittedName>
</protein>
<proteinExistence type="predicted"/>
<feature type="transmembrane region" description="Helical" evidence="1">
    <location>
        <begin position="9"/>
        <end position="28"/>
    </location>
</feature>
<feature type="transmembrane region" description="Helical" evidence="1">
    <location>
        <begin position="95"/>
        <end position="117"/>
    </location>
</feature>
<feature type="transmembrane region" description="Helical" evidence="1">
    <location>
        <begin position="123"/>
        <end position="148"/>
    </location>
</feature>
<feature type="transmembrane region" description="Helical" evidence="1">
    <location>
        <begin position="459"/>
        <end position="476"/>
    </location>
</feature>
<dbReference type="RefSeq" id="WP_111182093.1">
    <property type="nucleotide sequence ID" value="NZ_POUD01000143.1"/>
</dbReference>
<keyword evidence="1" id="KW-0812">Transmembrane</keyword>
<accession>A0A2W2EAU3</accession>
<evidence type="ECO:0000313" key="3">
    <source>
        <dbReference type="Proteomes" id="UP000249304"/>
    </source>
</evidence>
<feature type="transmembrane region" description="Helical" evidence="1">
    <location>
        <begin position="245"/>
        <end position="266"/>
    </location>
</feature>
<feature type="transmembrane region" description="Helical" evidence="1">
    <location>
        <begin position="376"/>
        <end position="395"/>
    </location>
</feature>
<feature type="transmembrane region" description="Helical" evidence="1">
    <location>
        <begin position="155"/>
        <end position="174"/>
    </location>
</feature>
<feature type="transmembrane region" description="Helical" evidence="1">
    <location>
        <begin position="55"/>
        <end position="75"/>
    </location>
</feature>
<feature type="transmembrane region" description="Helical" evidence="1">
    <location>
        <begin position="340"/>
        <end position="364"/>
    </location>
</feature>
<evidence type="ECO:0000256" key="1">
    <source>
        <dbReference type="SAM" id="Phobius"/>
    </source>
</evidence>
<dbReference type="EMBL" id="POUD01000143">
    <property type="protein sequence ID" value="PZG13889.1"/>
    <property type="molecule type" value="Genomic_DNA"/>
</dbReference>
<keyword evidence="1" id="KW-0472">Membrane</keyword>
<dbReference type="Proteomes" id="UP000249304">
    <property type="component" value="Unassembled WGS sequence"/>
</dbReference>
<comment type="caution">
    <text evidence="2">The sequence shown here is derived from an EMBL/GenBank/DDBJ whole genome shotgun (WGS) entry which is preliminary data.</text>
</comment>